<gene>
    <name evidence="1" type="ORF">NFRAN_2898</name>
</gene>
<reference evidence="1 2" key="1">
    <citation type="submission" date="2019-02" db="EMBL/GenBank/DDBJ databases">
        <authorList>
            <person name="Lehtovirta-Morley E L."/>
        </authorList>
    </citation>
    <scope>NUCLEOTIDE SEQUENCE [LARGE SCALE GENOMIC DNA]</scope>
    <source>
        <strain evidence="1">NFRAN1</strain>
    </source>
</reference>
<dbReference type="KEGG" id="nfn:NFRAN_2898"/>
<name>A0A484IDM1_9ARCH</name>
<keyword evidence="2" id="KW-1185">Reference proteome</keyword>
<protein>
    <submittedName>
        <fullName evidence="1">Uncharacterized protein</fullName>
    </submittedName>
</protein>
<dbReference type="OrthoDB" id="9412at2157"/>
<dbReference type="GO" id="GO:0006355">
    <property type="term" value="P:regulation of DNA-templated transcription"/>
    <property type="evidence" value="ECO:0007669"/>
    <property type="project" value="InterPro"/>
</dbReference>
<dbReference type="AlphaFoldDB" id="A0A484IDM1"/>
<proteinExistence type="predicted"/>
<organism evidence="1 2">
    <name type="scientific">Candidatus Nitrosocosmicus franklandianus</name>
    <dbReference type="NCBI Taxonomy" id="1798806"/>
    <lineage>
        <taxon>Archaea</taxon>
        <taxon>Nitrososphaerota</taxon>
        <taxon>Nitrososphaeria</taxon>
        <taxon>Nitrososphaerales</taxon>
        <taxon>Nitrososphaeraceae</taxon>
        <taxon>Candidatus Nitrosocosmicus</taxon>
    </lineage>
</organism>
<accession>A0A484IDM1</accession>
<evidence type="ECO:0000313" key="1">
    <source>
        <dbReference type="EMBL" id="VFJ15221.1"/>
    </source>
</evidence>
<dbReference type="SUPFAM" id="SSF47598">
    <property type="entry name" value="Ribbon-helix-helix"/>
    <property type="match status" value="1"/>
</dbReference>
<dbReference type="EMBL" id="LR216287">
    <property type="protein sequence ID" value="VFJ15221.1"/>
    <property type="molecule type" value="Genomic_DNA"/>
</dbReference>
<dbReference type="InterPro" id="IPR010985">
    <property type="entry name" value="Ribbon_hlx_hlx"/>
</dbReference>
<dbReference type="Proteomes" id="UP000294299">
    <property type="component" value="Chromosome NFRAN"/>
</dbReference>
<sequence length="183" mass="21595">MHDTDNSGFEESKKTATMTFRIDENVIKILRSESKRNQITLNSLVNQLLKRYVEWDMYQPKVGLIPIAKPIVVELFNKMSKEDISDMAKRIGKDVVHDIALFMKNRMDLDSFLSWFERRMTSSLTETNHTIQDGYHIYVLKHELGENWSLYHKIVIELIFNEIFNKTVNVTVSSTTIRFRFKD</sequence>
<evidence type="ECO:0000313" key="2">
    <source>
        <dbReference type="Proteomes" id="UP000294299"/>
    </source>
</evidence>